<name>A0A497U945_9FLAO</name>
<dbReference type="RefSeq" id="WP_101472051.1">
    <property type="nucleotide sequence ID" value="NZ_JAVHXU010000034.1"/>
</dbReference>
<dbReference type="EMBL" id="RCCB01000012">
    <property type="protein sequence ID" value="RLJ24226.1"/>
    <property type="molecule type" value="Genomic_DNA"/>
</dbReference>
<keyword evidence="1" id="KW-0472">Membrane</keyword>
<gene>
    <name evidence="3" type="ORF">B0G92_1534</name>
    <name evidence="4" type="ORF">CLV50_2106</name>
</gene>
<dbReference type="EMBL" id="PJND01000007">
    <property type="protein sequence ID" value="PKW29886.1"/>
    <property type="molecule type" value="Genomic_DNA"/>
</dbReference>
<feature type="transmembrane region" description="Helical" evidence="1">
    <location>
        <begin position="21"/>
        <end position="41"/>
    </location>
</feature>
<reference evidence="4 6" key="2">
    <citation type="submission" date="2018-10" db="EMBL/GenBank/DDBJ databases">
        <title>Genomic Encyclopedia of Archaeal and Bacterial Type Strains, Phase II (KMG-II): from individual species to whole genera.</title>
        <authorList>
            <person name="Goeker M."/>
        </authorList>
    </citation>
    <scope>NUCLEOTIDE SEQUENCE [LARGE SCALE GENOMIC DNA]</scope>
    <source>
        <strain evidence="4 6">DSM 21886</strain>
    </source>
</reference>
<dbReference type="AlphaFoldDB" id="A0A497U945"/>
<keyword evidence="1" id="KW-1133">Transmembrane helix</keyword>
<evidence type="ECO:0000313" key="5">
    <source>
        <dbReference type="Proteomes" id="UP000233767"/>
    </source>
</evidence>
<sequence>MENLTEQEQRRLERAQKRVKSILGFYKHLIAYVLVNLFLISRHYFDLKPGEEFFKFSTFSVAFFWGFGLAVHAASVFGKNIFLGGDWEEKKINEIMEREKNSKWE</sequence>
<evidence type="ECO:0000256" key="1">
    <source>
        <dbReference type="SAM" id="Phobius"/>
    </source>
</evidence>
<evidence type="ECO:0000313" key="3">
    <source>
        <dbReference type="EMBL" id="PKW29886.1"/>
    </source>
</evidence>
<evidence type="ECO:0000259" key="2">
    <source>
        <dbReference type="Pfam" id="PF13239"/>
    </source>
</evidence>
<reference evidence="3 5" key="1">
    <citation type="submission" date="2017-12" db="EMBL/GenBank/DDBJ databases">
        <title>Genomic Encyclopedia of Type Strains, Phase III (KMG-III): the genomes of soil and plant-associated and newly described type strains.</title>
        <authorList>
            <person name="Whitman W."/>
        </authorList>
    </citation>
    <scope>NUCLEOTIDE SEQUENCE [LARGE SCALE GENOMIC DNA]</scope>
    <source>
        <strain evidence="3 5">IP-10</strain>
    </source>
</reference>
<accession>A0A497U945</accession>
<feature type="domain" description="2TM" evidence="2">
    <location>
        <begin position="13"/>
        <end position="97"/>
    </location>
</feature>
<keyword evidence="1" id="KW-0812">Transmembrane</keyword>
<dbReference type="Proteomes" id="UP000233767">
    <property type="component" value="Unassembled WGS sequence"/>
</dbReference>
<evidence type="ECO:0000313" key="4">
    <source>
        <dbReference type="EMBL" id="RLJ24226.1"/>
    </source>
</evidence>
<evidence type="ECO:0000313" key="6">
    <source>
        <dbReference type="Proteomes" id="UP000275027"/>
    </source>
</evidence>
<dbReference type="InterPro" id="IPR025698">
    <property type="entry name" value="2TM_dom"/>
</dbReference>
<proteinExistence type="predicted"/>
<keyword evidence="5" id="KW-1185">Reference proteome</keyword>
<protein>
    <submittedName>
        <fullName evidence="4">2TM domain-containing protein</fullName>
    </submittedName>
</protein>
<organism evidence="4 6">
    <name type="scientific">Flavobacterium lindanitolerans</name>
    <dbReference type="NCBI Taxonomy" id="428988"/>
    <lineage>
        <taxon>Bacteria</taxon>
        <taxon>Pseudomonadati</taxon>
        <taxon>Bacteroidota</taxon>
        <taxon>Flavobacteriia</taxon>
        <taxon>Flavobacteriales</taxon>
        <taxon>Flavobacteriaceae</taxon>
        <taxon>Flavobacterium</taxon>
    </lineage>
</organism>
<feature type="transmembrane region" description="Helical" evidence="1">
    <location>
        <begin position="61"/>
        <end position="82"/>
    </location>
</feature>
<dbReference type="Proteomes" id="UP000275027">
    <property type="component" value="Unassembled WGS sequence"/>
</dbReference>
<comment type="caution">
    <text evidence="4">The sequence shown here is derived from an EMBL/GenBank/DDBJ whole genome shotgun (WGS) entry which is preliminary data.</text>
</comment>
<dbReference type="Pfam" id="PF13239">
    <property type="entry name" value="2TM"/>
    <property type="match status" value="1"/>
</dbReference>